<evidence type="ECO:0000313" key="2">
    <source>
        <dbReference type="EMBL" id="KAA9005771.1"/>
    </source>
</evidence>
<dbReference type="Pfam" id="PF13470">
    <property type="entry name" value="PIN_3"/>
    <property type="match status" value="1"/>
</dbReference>
<proteinExistence type="predicted"/>
<accession>A0A5J5GCL3</accession>
<keyword evidence="3" id="KW-1185">Reference proteome</keyword>
<comment type="caution">
    <text evidence="2">The sequence shown here is derived from an EMBL/GenBank/DDBJ whole genome shotgun (WGS) entry which is preliminary data.</text>
</comment>
<organism evidence="2 3">
    <name type="scientific">Histidinibacterium aquaticum</name>
    <dbReference type="NCBI Taxonomy" id="2613962"/>
    <lineage>
        <taxon>Bacteria</taxon>
        <taxon>Pseudomonadati</taxon>
        <taxon>Pseudomonadota</taxon>
        <taxon>Alphaproteobacteria</taxon>
        <taxon>Rhodobacterales</taxon>
        <taxon>Paracoccaceae</taxon>
        <taxon>Histidinibacterium</taxon>
    </lineage>
</organism>
<reference evidence="2 3" key="1">
    <citation type="submission" date="2019-09" db="EMBL/GenBank/DDBJ databases">
        <authorList>
            <person name="Park J.-S."/>
            <person name="Choi H.-J."/>
        </authorList>
    </citation>
    <scope>NUCLEOTIDE SEQUENCE [LARGE SCALE GENOMIC DNA]</scope>
    <source>
        <strain evidence="2 3">176SS1-4</strain>
    </source>
</reference>
<protein>
    <submittedName>
        <fullName evidence="2">PIN domain-containing protein</fullName>
    </submittedName>
</protein>
<dbReference type="Proteomes" id="UP000326554">
    <property type="component" value="Unassembled WGS sequence"/>
</dbReference>
<evidence type="ECO:0000313" key="3">
    <source>
        <dbReference type="Proteomes" id="UP000326554"/>
    </source>
</evidence>
<dbReference type="EMBL" id="VYQE01000006">
    <property type="protein sequence ID" value="KAA9005771.1"/>
    <property type="molecule type" value="Genomic_DNA"/>
</dbReference>
<dbReference type="NCBIfam" id="NF046100">
    <property type="entry name" value="RSP_2648_fam_PIN"/>
    <property type="match status" value="1"/>
</dbReference>
<evidence type="ECO:0000259" key="1">
    <source>
        <dbReference type="Pfam" id="PF13470"/>
    </source>
</evidence>
<dbReference type="InterPro" id="IPR002716">
    <property type="entry name" value="PIN_dom"/>
</dbReference>
<gene>
    <name evidence="2" type="ORF">F3S47_17435</name>
</gene>
<sequence length="164" mass="17479">MRQVLLGLAREGFYAPRWSARVLEEWALAAAKLGPAGEEQARVEVAETREAFPEAEVGAASERGLSLPDPNDLHVLAAAVASSCDGIVTENAKDFPRGALADEGLARIGADQLAMECFAVDAEAVARVGNGVLAEARRLSGEDWEIRPLMRKARMPKLGKALAD</sequence>
<feature type="domain" description="PIN" evidence="1">
    <location>
        <begin position="4"/>
        <end position="92"/>
    </location>
</feature>
<name>A0A5J5GCL3_9RHOB</name>
<dbReference type="AlphaFoldDB" id="A0A5J5GCL3"/>